<organism evidence="1 2">
    <name type="scientific">Daphnia galeata</name>
    <dbReference type="NCBI Taxonomy" id="27404"/>
    <lineage>
        <taxon>Eukaryota</taxon>
        <taxon>Metazoa</taxon>
        <taxon>Ecdysozoa</taxon>
        <taxon>Arthropoda</taxon>
        <taxon>Crustacea</taxon>
        <taxon>Branchiopoda</taxon>
        <taxon>Diplostraca</taxon>
        <taxon>Cladocera</taxon>
        <taxon>Anomopoda</taxon>
        <taxon>Daphniidae</taxon>
        <taxon>Daphnia</taxon>
    </lineage>
</organism>
<gene>
    <name evidence="1" type="ORF">DGAL_LOCUS11474</name>
</gene>
<evidence type="ECO:0000313" key="2">
    <source>
        <dbReference type="Proteomes" id="UP000789390"/>
    </source>
</evidence>
<protein>
    <submittedName>
        <fullName evidence="1">Uncharacterized protein</fullName>
    </submittedName>
</protein>
<proteinExistence type="predicted"/>
<sequence length="278" mass="32419">MTEVLCKFCLLRMSSLQSRMGIIDFELDNCVCQRPLVSVMCRNCGYRLSNCRKKMKCSEHPNVSYIQDLTECPQCHNSHDYLHEYDSSKGFHGRLPTKQTKTSSRDAIFEFLPMDVPNTNDCIQSICELQEMHPLPLKNTPTYTLENVDNPSCTKDLSYQLKPKGVLGNPHIQIRHQDKVHSLEEVNHTFWLLQFFQHLSWDMDQASNLCSNLLFQMINIRCSHYSPYIDSSSNKNKKLQYTDEYKEYFKYITNVIIYSQPANRTNCSLATPLFRRTG</sequence>
<dbReference type="Proteomes" id="UP000789390">
    <property type="component" value="Unassembled WGS sequence"/>
</dbReference>
<name>A0A8J2RYL1_9CRUS</name>
<dbReference type="EMBL" id="CAKKLH010000281">
    <property type="protein sequence ID" value="CAH0108108.1"/>
    <property type="molecule type" value="Genomic_DNA"/>
</dbReference>
<dbReference type="AlphaFoldDB" id="A0A8J2RYL1"/>
<accession>A0A8J2RYL1</accession>
<comment type="caution">
    <text evidence="1">The sequence shown here is derived from an EMBL/GenBank/DDBJ whole genome shotgun (WGS) entry which is preliminary data.</text>
</comment>
<keyword evidence="2" id="KW-1185">Reference proteome</keyword>
<dbReference type="OrthoDB" id="6365737at2759"/>
<reference evidence="1" key="1">
    <citation type="submission" date="2021-11" db="EMBL/GenBank/DDBJ databases">
        <authorList>
            <person name="Schell T."/>
        </authorList>
    </citation>
    <scope>NUCLEOTIDE SEQUENCE</scope>
    <source>
        <strain evidence="1">M5</strain>
    </source>
</reference>
<evidence type="ECO:0000313" key="1">
    <source>
        <dbReference type="EMBL" id="CAH0108108.1"/>
    </source>
</evidence>